<proteinExistence type="predicted"/>
<dbReference type="Proteomes" id="UP000799436">
    <property type="component" value="Unassembled WGS sequence"/>
</dbReference>
<dbReference type="EMBL" id="ML995823">
    <property type="protein sequence ID" value="KAF2770819.1"/>
    <property type="molecule type" value="Genomic_DNA"/>
</dbReference>
<dbReference type="InterPro" id="IPR045518">
    <property type="entry name" value="2EXR"/>
</dbReference>
<evidence type="ECO:0000313" key="2">
    <source>
        <dbReference type="EMBL" id="KAF2770819.1"/>
    </source>
</evidence>
<name>A0A6G1LE14_9PEZI</name>
<protein>
    <recommendedName>
        <fullName evidence="1">2EXR domain-containing protein</fullName>
    </recommendedName>
</protein>
<evidence type="ECO:0000259" key="1">
    <source>
        <dbReference type="Pfam" id="PF20150"/>
    </source>
</evidence>
<gene>
    <name evidence="2" type="ORF">EJ03DRAFT_55916</name>
</gene>
<dbReference type="Pfam" id="PF20150">
    <property type="entry name" value="2EXR"/>
    <property type="match status" value="1"/>
</dbReference>
<dbReference type="PANTHER" id="PTHR42085">
    <property type="entry name" value="F-BOX DOMAIN-CONTAINING PROTEIN"/>
    <property type="match status" value="1"/>
</dbReference>
<organism evidence="2 3">
    <name type="scientific">Teratosphaeria nubilosa</name>
    <dbReference type="NCBI Taxonomy" id="161662"/>
    <lineage>
        <taxon>Eukaryota</taxon>
        <taxon>Fungi</taxon>
        <taxon>Dikarya</taxon>
        <taxon>Ascomycota</taxon>
        <taxon>Pezizomycotina</taxon>
        <taxon>Dothideomycetes</taxon>
        <taxon>Dothideomycetidae</taxon>
        <taxon>Mycosphaerellales</taxon>
        <taxon>Teratosphaeriaceae</taxon>
        <taxon>Teratosphaeria</taxon>
    </lineage>
</organism>
<dbReference type="InterPro" id="IPR038883">
    <property type="entry name" value="AN11006-like"/>
</dbReference>
<dbReference type="AlphaFoldDB" id="A0A6G1LE14"/>
<accession>A0A6G1LE14</accession>
<feature type="domain" description="2EXR" evidence="1">
    <location>
        <begin position="15"/>
        <end position="142"/>
    </location>
</feature>
<reference evidence="2" key="1">
    <citation type="journal article" date="2020" name="Stud. Mycol.">
        <title>101 Dothideomycetes genomes: a test case for predicting lifestyles and emergence of pathogens.</title>
        <authorList>
            <person name="Haridas S."/>
            <person name="Albert R."/>
            <person name="Binder M."/>
            <person name="Bloem J."/>
            <person name="Labutti K."/>
            <person name="Salamov A."/>
            <person name="Andreopoulos B."/>
            <person name="Baker S."/>
            <person name="Barry K."/>
            <person name="Bills G."/>
            <person name="Bluhm B."/>
            <person name="Cannon C."/>
            <person name="Castanera R."/>
            <person name="Culley D."/>
            <person name="Daum C."/>
            <person name="Ezra D."/>
            <person name="Gonzalez J."/>
            <person name="Henrissat B."/>
            <person name="Kuo A."/>
            <person name="Liang C."/>
            <person name="Lipzen A."/>
            <person name="Lutzoni F."/>
            <person name="Magnuson J."/>
            <person name="Mondo S."/>
            <person name="Nolan M."/>
            <person name="Ohm R."/>
            <person name="Pangilinan J."/>
            <person name="Park H.-J."/>
            <person name="Ramirez L."/>
            <person name="Alfaro M."/>
            <person name="Sun H."/>
            <person name="Tritt A."/>
            <person name="Yoshinaga Y."/>
            <person name="Zwiers L.-H."/>
            <person name="Turgeon B."/>
            <person name="Goodwin S."/>
            <person name="Spatafora J."/>
            <person name="Crous P."/>
            <person name="Grigoriev I."/>
        </authorList>
    </citation>
    <scope>NUCLEOTIDE SEQUENCE</scope>
    <source>
        <strain evidence="2">CBS 116005</strain>
    </source>
</reference>
<evidence type="ECO:0000313" key="3">
    <source>
        <dbReference type="Proteomes" id="UP000799436"/>
    </source>
</evidence>
<keyword evidence="3" id="KW-1185">Reference proteome</keyword>
<dbReference type="OrthoDB" id="3907732at2759"/>
<dbReference type="PANTHER" id="PTHR42085:SF7">
    <property type="entry name" value="F-BOX DOMAIN-CONTAINING PROTEIN"/>
    <property type="match status" value="1"/>
</dbReference>
<sequence>MTGSPPTPQTNQLSPFLALPPELRNRIYDFALLSARPIDIRSWHLPCACRNTRKDFHMSYYDQYLKIRDIEDDDDTDTSDIEDDDDIDIRDIEDDGPIYVCDITDGFARDCRNHENANKPHPEPALLRVSKQIRAETLGMFYGDNVFYCGEKDSNVNVDAIYQWLLRLGNEKAGLVGSMRVGMPKLYYDRVLSPVSGKREIVAVRHTYRSVDMRRILYAVWRLRELAARGGVNLRRDAIYTPLPEVAWECHDSRGEVWVLERRWCNDRVVLERRWEEWGVQGLGQEAMDALKKKEGEGKWRW</sequence>